<evidence type="ECO:0000256" key="2">
    <source>
        <dbReference type="ARBA" id="ARBA00002681"/>
    </source>
</evidence>
<comment type="catalytic activity">
    <reaction evidence="1 7">
        <text>6-phospho-D-glucono-1,5-lactone + H2O = 6-phospho-D-gluconate + H(+)</text>
        <dbReference type="Rhea" id="RHEA:12556"/>
        <dbReference type="ChEBI" id="CHEBI:15377"/>
        <dbReference type="ChEBI" id="CHEBI:15378"/>
        <dbReference type="ChEBI" id="CHEBI:57955"/>
        <dbReference type="ChEBI" id="CHEBI:58759"/>
        <dbReference type="EC" id="3.1.1.31"/>
    </reaction>
</comment>
<comment type="function">
    <text evidence="2 7">Hydrolysis of 6-phosphogluconolactone to 6-phosphogluconate.</text>
</comment>
<dbReference type="GO" id="GO:0017057">
    <property type="term" value="F:6-phosphogluconolactonase activity"/>
    <property type="evidence" value="ECO:0007669"/>
    <property type="project" value="UniProtKB-UniRule"/>
</dbReference>
<gene>
    <name evidence="9" type="primary">pgl_2</name>
    <name evidence="7" type="synonym">pgl</name>
    <name evidence="9" type="ORF">Pla22_28220</name>
</gene>
<dbReference type="UniPathway" id="UPA00115">
    <property type="reaction ID" value="UER00409"/>
</dbReference>
<dbReference type="InterPro" id="IPR037171">
    <property type="entry name" value="NagB/RpiA_transferase-like"/>
</dbReference>
<dbReference type="PANTHER" id="PTHR11054:SF0">
    <property type="entry name" value="6-PHOSPHOGLUCONOLACTONASE"/>
    <property type="match status" value="1"/>
</dbReference>
<dbReference type="InterPro" id="IPR006148">
    <property type="entry name" value="Glc/Gal-6P_isomerase"/>
</dbReference>
<proteinExistence type="inferred from homology"/>
<reference evidence="9 10" key="1">
    <citation type="submission" date="2019-02" db="EMBL/GenBank/DDBJ databases">
        <title>Deep-cultivation of Planctomycetes and their phenomic and genomic characterization uncovers novel biology.</title>
        <authorList>
            <person name="Wiegand S."/>
            <person name="Jogler M."/>
            <person name="Boedeker C."/>
            <person name="Pinto D."/>
            <person name="Vollmers J."/>
            <person name="Rivas-Marin E."/>
            <person name="Kohn T."/>
            <person name="Peeters S.H."/>
            <person name="Heuer A."/>
            <person name="Rast P."/>
            <person name="Oberbeckmann S."/>
            <person name="Bunk B."/>
            <person name="Jeske O."/>
            <person name="Meyerdierks A."/>
            <person name="Storesund J.E."/>
            <person name="Kallscheuer N."/>
            <person name="Luecker S."/>
            <person name="Lage O.M."/>
            <person name="Pohl T."/>
            <person name="Merkel B.J."/>
            <person name="Hornburger P."/>
            <person name="Mueller R.-W."/>
            <person name="Bruemmer F."/>
            <person name="Labrenz M."/>
            <person name="Spormann A.M."/>
            <person name="Op Den Camp H."/>
            <person name="Overmann J."/>
            <person name="Amann R."/>
            <person name="Jetten M.S.M."/>
            <person name="Mascher T."/>
            <person name="Medema M.H."/>
            <person name="Devos D.P."/>
            <person name="Kaster A.-K."/>
            <person name="Ovreas L."/>
            <person name="Rohde M."/>
            <person name="Galperin M.Y."/>
            <person name="Jogler C."/>
        </authorList>
    </citation>
    <scope>NUCLEOTIDE SEQUENCE [LARGE SCALE GENOMIC DNA]</scope>
    <source>
        <strain evidence="9 10">Pla22</strain>
    </source>
</reference>
<dbReference type="SUPFAM" id="SSF100950">
    <property type="entry name" value="NagB/RpiA/CoA transferase-like"/>
    <property type="match status" value="1"/>
</dbReference>
<dbReference type="AlphaFoldDB" id="A0A5C5WWS5"/>
<organism evidence="9 10">
    <name type="scientific">Rubripirellula amarantea</name>
    <dbReference type="NCBI Taxonomy" id="2527999"/>
    <lineage>
        <taxon>Bacteria</taxon>
        <taxon>Pseudomonadati</taxon>
        <taxon>Planctomycetota</taxon>
        <taxon>Planctomycetia</taxon>
        <taxon>Pirellulales</taxon>
        <taxon>Pirellulaceae</taxon>
        <taxon>Rubripirellula</taxon>
    </lineage>
</organism>
<comment type="pathway">
    <text evidence="3 7">Carbohydrate degradation; pentose phosphate pathway; D-ribulose 5-phosphate from D-glucose 6-phosphate (oxidative stage): step 2/3.</text>
</comment>
<dbReference type="InterPro" id="IPR039104">
    <property type="entry name" value="6PGL"/>
</dbReference>
<comment type="caution">
    <text evidence="9">The sequence shown here is derived from an EMBL/GenBank/DDBJ whole genome shotgun (WGS) entry which is preliminary data.</text>
</comment>
<evidence type="ECO:0000313" key="9">
    <source>
        <dbReference type="EMBL" id="TWT55167.1"/>
    </source>
</evidence>
<dbReference type="RefSeq" id="WP_242631987.1">
    <property type="nucleotide sequence ID" value="NZ_SJPI01000001.1"/>
</dbReference>
<dbReference type="NCBIfam" id="TIGR01198">
    <property type="entry name" value="pgl"/>
    <property type="match status" value="1"/>
</dbReference>
<protein>
    <recommendedName>
        <fullName evidence="6 7">6-phosphogluconolactonase</fullName>
        <shortName evidence="7">6PGL</shortName>
        <ecNumber evidence="5 7">3.1.1.31</ecNumber>
    </recommendedName>
</protein>
<evidence type="ECO:0000259" key="8">
    <source>
        <dbReference type="Pfam" id="PF01182"/>
    </source>
</evidence>
<dbReference type="EMBL" id="SJPI01000001">
    <property type="protein sequence ID" value="TWT55167.1"/>
    <property type="molecule type" value="Genomic_DNA"/>
</dbReference>
<dbReference type="CDD" id="cd01400">
    <property type="entry name" value="6PGL"/>
    <property type="match status" value="1"/>
</dbReference>
<dbReference type="InterPro" id="IPR005900">
    <property type="entry name" value="6-phosphogluconolactonase_DevB"/>
</dbReference>
<dbReference type="Proteomes" id="UP000316598">
    <property type="component" value="Unassembled WGS sequence"/>
</dbReference>
<dbReference type="PANTHER" id="PTHR11054">
    <property type="entry name" value="6-PHOSPHOGLUCONOLACTONASE"/>
    <property type="match status" value="1"/>
</dbReference>
<evidence type="ECO:0000313" key="10">
    <source>
        <dbReference type="Proteomes" id="UP000316598"/>
    </source>
</evidence>
<evidence type="ECO:0000256" key="4">
    <source>
        <dbReference type="ARBA" id="ARBA00010662"/>
    </source>
</evidence>
<evidence type="ECO:0000256" key="1">
    <source>
        <dbReference type="ARBA" id="ARBA00000832"/>
    </source>
</evidence>
<dbReference type="EC" id="3.1.1.31" evidence="5 7"/>
<sequence>MNIETFTELPQLQLAVADSFCELVDATLSSQDAFRVSLSGGSTPKRIYEILADRDLPWDQIHFYWGDERNVPHDHDESNAKMVRGALLTPADVPETNIHTVPVKVDDPAAAAREYEALLREHFAGQAAPQWDLVLLGMGDDAHTASLFPGTQAIEETDRWFVENFVKKFDAYRYTLTAPAINSGREKWFLIAGENKRDALAKVWSDTRLPNEYPSQLVEGAKWFVNSDAMPKQS</sequence>
<keyword evidence="7 9" id="KW-0378">Hydrolase</keyword>
<accession>A0A5C5WWS5</accession>
<keyword evidence="10" id="KW-1185">Reference proteome</keyword>
<evidence type="ECO:0000256" key="7">
    <source>
        <dbReference type="RuleBase" id="RU365095"/>
    </source>
</evidence>
<dbReference type="Gene3D" id="3.40.50.1360">
    <property type="match status" value="1"/>
</dbReference>
<dbReference type="GO" id="GO:0005975">
    <property type="term" value="P:carbohydrate metabolic process"/>
    <property type="evidence" value="ECO:0007669"/>
    <property type="project" value="UniProtKB-UniRule"/>
</dbReference>
<dbReference type="Pfam" id="PF01182">
    <property type="entry name" value="Glucosamine_iso"/>
    <property type="match status" value="1"/>
</dbReference>
<feature type="domain" description="Glucosamine/galactosamine-6-phosphate isomerase" evidence="8">
    <location>
        <begin position="11"/>
        <end position="219"/>
    </location>
</feature>
<evidence type="ECO:0000256" key="5">
    <source>
        <dbReference type="ARBA" id="ARBA00013198"/>
    </source>
</evidence>
<name>A0A5C5WWS5_9BACT</name>
<evidence type="ECO:0000256" key="6">
    <source>
        <dbReference type="ARBA" id="ARBA00020337"/>
    </source>
</evidence>
<comment type="similarity">
    <text evidence="4 7">Belongs to the glucosamine/galactosamine-6-phosphate isomerase family. 6-phosphogluconolactonase subfamily.</text>
</comment>
<evidence type="ECO:0000256" key="3">
    <source>
        <dbReference type="ARBA" id="ARBA00004961"/>
    </source>
</evidence>
<dbReference type="GO" id="GO:0006098">
    <property type="term" value="P:pentose-phosphate shunt"/>
    <property type="evidence" value="ECO:0007669"/>
    <property type="project" value="UniProtKB-UniPathway"/>
</dbReference>